<dbReference type="SUPFAM" id="SSF55729">
    <property type="entry name" value="Acyl-CoA N-acyltransferases (Nat)"/>
    <property type="match status" value="1"/>
</dbReference>
<sequence>MLDVNIKFKDMKISSVEEKDLIGIQKWMETNKVFLKEESTLKELKNRFLESYISECEFFFKIEKSKKLTGILKGRVEFKKQNELWIWFFYLDNICNNENLRSDIIKYLMNYFNRRYGVNIFFARVIKDETDNIVFWKNIGFNLARIVKDFYNVNGRHIDMMLMKKIGVSQ</sequence>
<protein>
    <submittedName>
        <fullName evidence="1">GNAT family N-acetyltransferase</fullName>
    </submittedName>
</protein>
<accession>A0A1L5F5I5</accession>
<dbReference type="Gene3D" id="3.40.630.30">
    <property type="match status" value="1"/>
</dbReference>
<dbReference type="OrthoDB" id="1952641at2"/>
<reference evidence="1 2" key="1">
    <citation type="submission" date="2016-12" db="EMBL/GenBank/DDBJ databases">
        <title>Complete genome sequence of Clostridium kluyveri JZZ isolated from the pit mud of a Chinese flavor liquor-making factory.</title>
        <authorList>
            <person name="Wang Y."/>
        </authorList>
    </citation>
    <scope>NUCLEOTIDE SEQUENCE [LARGE SCALE GENOMIC DNA]</scope>
    <source>
        <strain evidence="1 2">JZZ</strain>
    </source>
</reference>
<gene>
    <name evidence="1" type="ORF">BS101_05560</name>
</gene>
<organism evidence="1 2">
    <name type="scientific">Clostridium kluyveri</name>
    <dbReference type="NCBI Taxonomy" id="1534"/>
    <lineage>
        <taxon>Bacteria</taxon>
        <taxon>Bacillati</taxon>
        <taxon>Bacillota</taxon>
        <taxon>Clostridia</taxon>
        <taxon>Eubacteriales</taxon>
        <taxon>Clostridiaceae</taxon>
        <taxon>Clostridium</taxon>
    </lineage>
</organism>
<evidence type="ECO:0000313" key="2">
    <source>
        <dbReference type="Proteomes" id="UP000184604"/>
    </source>
</evidence>
<dbReference type="Pfam" id="PF13420">
    <property type="entry name" value="Acetyltransf_4"/>
    <property type="match status" value="1"/>
</dbReference>
<name>A0A1L5F5I5_CLOKL</name>
<dbReference type="EMBL" id="CP018335">
    <property type="protein sequence ID" value="APM38243.1"/>
    <property type="molecule type" value="Genomic_DNA"/>
</dbReference>
<dbReference type="Proteomes" id="UP000184604">
    <property type="component" value="Chromosome"/>
</dbReference>
<dbReference type="AlphaFoldDB" id="A0A1L5F5I5"/>
<dbReference type="InterPro" id="IPR016181">
    <property type="entry name" value="Acyl_CoA_acyltransferase"/>
</dbReference>
<evidence type="ECO:0000313" key="1">
    <source>
        <dbReference type="EMBL" id="APM38243.1"/>
    </source>
</evidence>
<dbReference type="GO" id="GO:0016740">
    <property type="term" value="F:transferase activity"/>
    <property type="evidence" value="ECO:0007669"/>
    <property type="project" value="UniProtKB-KW"/>
</dbReference>
<keyword evidence="1" id="KW-0808">Transferase</keyword>
<proteinExistence type="predicted"/>
<dbReference type="RefSeq" id="WP_073537921.1">
    <property type="nucleotide sequence ID" value="NZ_CP018335.1"/>
</dbReference>